<gene>
    <name evidence="1" type="ORF">DFR86_02320</name>
</gene>
<organism evidence="1 2">
    <name type="scientific">Acidianus sulfidivorans JP7</name>
    <dbReference type="NCBI Taxonomy" id="619593"/>
    <lineage>
        <taxon>Archaea</taxon>
        <taxon>Thermoproteota</taxon>
        <taxon>Thermoprotei</taxon>
        <taxon>Sulfolobales</taxon>
        <taxon>Sulfolobaceae</taxon>
        <taxon>Acidianus</taxon>
    </lineage>
</organism>
<dbReference type="Proteomes" id="UP000248410">
    <property type="component" value="Chromosome"/>
</dbReference>
<dbReference type="AlphaFoldDB" id="A0A2U9IKC6"/>
<proteinExistence type="predicted"/>
<keyword evidence="2" id="KW-1185">Reference proteome</keyword>
<evidence type="ECO:0000313" key="2">
    <source>
        <dbReference type="Proteomes" id="UP000248410"/>
    </source>
</evidence>
<evidence type="ECO:0000313" key="1">
    <source>
        <dbReference type="EMBL" id="AWR96502.1"/>
    </source>
</evidence>
<dbReference type="SUPFAM" id="SSF55961">
    <property type="entry name" value="Bet v1-like"/>
    <property type="match status" value="1"/>
</dbReference>
<dbReference type="RefSeq" id="WP_110379392.1">
    <property type="nucleotide sequence ID" value="NZ_CP029288.2"/>
</dbReference>
<dbReference type="OrthoDB" id="41259at2157"/>
<dbReference type="EMBL" id="CP029288">
    <property type="protein sequence ID" value="AWR96502.1"/>
    <property type="molecule type" value="Genomic_DNA"/>
</dbReference>
<dbReference type="KEGG" id="asul:DFR86_02320"/>
<reference evidence="1 2" key="1">
    <citation type="submission" date="2018-05" db="EMBL/GenBank/DDBJ databases">
        <title>Complete Genome Sequences of Extremely Thermoacidophilic, Metal-Mobilizing Type-Strain Members of the Archaeal Family Sulfolobaceae: Acidianus brierleyi DSM-1651T, Acidianus sulfidivorans DSM-18786T, Metallosphaera hakonensis DSM-7519T, and Metallosphaera prunae DSM-10039T.</title>
        <authorList>
            <person name="Counts J.A."/>
            <person name="Kelly R.M."/>
        </authorList>
    </citation>
    <scope>NUCLEOTIDE SEQUENCE [LARGE SCALE GENOMIC DNA]</scope>
    <source>
        <strain evidence="1 2">JP7</strain>
    </source>
</reference>
<protein>
    <submittedName>
        <fullName evidence="1">Uncharacterized protein</fullName>
    </submittedName>
</protein>
<name>A0A2U9IKC6_9CREN</name>
<dbReference type="GeneID" id="36836767"/>
<accession>A0A2U9IKC6</accession>
<sequence length="221" mass="25658">MEEVFKLTSSLPYEELLEYFNNPKNIMTYIPLFKEIDKIDNNSYIVKIGWIFNINLKVFKISMKNRITYIVEHNAFPKISGKLDHIFEPRQGKPNVTEIDITFYYNGPFEKIAKLQSRKLYESIKKKFLNEETSEEENKKDVFTEEKASMKTILSGSIDMQNIDSLISKAIVESNKCEIELIIGEGDSSAKLFFVDGNLVMQTGSLNNLKGRNKFLLRKKE</sequence>